<protein>
    <submittedName>
        <fullName evidence="2">Uncharacterized protein</fullName>
    </submittedName>
</protein>
<organism evidence="2 3">
    <name type="scientific">Chrysochromulina tobinii</name>
    <dbReference type="NCBI Taxonomy" id="1460289"/>
    <lineage>
        <taxon>Eukaryota</taxon>
        <taxon>Haptista</taxon>
        <taxon>Haptophyta</taxon>
        <taxon>Prymnesiophyceae</taxon>
        <taxon>Prymnesiales</taxon>
        <taxon>Chrysochromulinaceae</taxon>
        <taxon>Chrysochromulina</taxon>
    </lineage>
</organism>
<dbReference type="EMBL" id="JWZX01002223">
    <property type="protein sequence ID" value="KOO30451.1"/>
    <property type="molecule type" value="Genomic_DNA"/>
</dbReference>
<evidence type="ECO:0000313" key="3">
    <source>
        <dbReference type="Proteomes" id="UP000037460"/>
    </source>
</evidence>
<dbReference type="Proteomes" id="UP000037460">
    <property type="component" value="Unassembled WGS sequence"/>
</dbReference>
<sequence>MLPRVKPLPSIHACLRLRDRMPSMVGLSTTAQILLGLLLLTVQACDDSTADNYGRPGPCVPKPILYCDDPLAYNFQAHIAGDQRMIRMRHSCRYAIHGCGDSAAANYVPYAGRSAYEGVPAVAIFVHNRSMCQYSGCNDSAAANFDSRATFNDGTCRYRSRGCMDPTSALYL</sequence>
<reference evidence="3" key="1">
    <citation type="journal article" date="2015" name="PLoS Genet.">
        <title>Genome Sequence and Transcriptome Analyses of Chrysochromulina tobin: Metabolic Tools for Enhanced Algal Fitness in the Prominent Order Prymnesiales (Haptophyceae).</title>
        <authorList>
            <person name="Hovde B.T."/>
            <person name="Deodato C.R."/>
            <person name="Hunsperger H.M."/>
            <person name="Ryken S.A."/>
            <person name="Yost W."/>
            <person name="Jha R.K."/>
            <person name="Patterson J."/>
            <person name="Monnat R.J. Jr."/>
            <person name="Barlow S.B."/>
            <person name="Starkenburg S.R."/>
            <person name="Cattolico R.A."/>
        </authorList>
    </citation>
    <scope>NUCLEOTIDE SEQUENCE</scope>
    <source>
        <strain evidence="3">CCMP291</strain>
    </source>
</reference>
<dbReference type="OrthoDB" id="566763at2759"/>
<proteinExistence type="predicted"/>
<feature type="non-terminal residue" evidence="2">
    <location>
        <position position="172"/>
    </location>
</feature>
<evidence type="ECO:0000256" key="1">
    <source>
        <dbReference type="SAM" id="SignalP"/>
    </source>
</evidence>
<keyword evidence="1" id="KW-0732">Signal</keyword>
<keyword evidence="3" id="KW-1185">Reference proteome</keyword>
<dbReference type="AlphaFoldDB" id="A0A0M0JUX2"/>
<accession>A0A0M0JUX2</accession>
<gene>
    <name evidence="2" type="ORF">Ctob_008598</name>
</gene>
<comment type="caution">
    <text evidence="2">The sequence shown here is derived from an EMBL/GenBank/DDBJ whole genome shotgun (WGS) entry which is preliminary data.</text>
</comment>
<name>A0A0M0JUX2_9EUKA</name>
<feature type="chain" id="PRO_5005602228" evidence="1">
    <location>
        <begin position="45"/>
        <end position="172"/>
    </location>
</feature>
<feature type="signal peptide" evidence="1">
    <location>
        <begin position="1"/>
        <end position="44"/>
    </location>
</feature>
<evidence type="ECO:0000313" key="2">
    <source>
        <dbReference type="EMBL" id="KOO30451.1"/>
    </source>
</evidence>